<dbReference type="GO" id="GO:0009103">
    <property type="term" value="P:lipopolysaccharide biosynthetic process"/>
    <property type="evidence" value="ECO:0007669"/>
    <property type="project" value="TreeGrafter"/>
</dbReference>
<proteinExistence type="predicted"/>
<evidence type="ECO:0000256" key="1">
    <source>
        <dbReference type="ARBA" id="ARBA00022679"/>
    </source>
</evidence>
<comment type="caution">
    <text evidence="3">The sequence shown here is derived from an EMBL/GenBank/DDBJ whole genome shotgun (WGS) entry which is preliminary data.</text>
</comment>
<dbReference type="CDD" id="cd03801">
    <property type="entry name" value="GT4_PimA-like"/>
    <property type="match status" value="1"/>
</dbReference>
<evidence type="ECO:0000313" key="3">
    <source>
        <dbReference type="EMBL" id="TFV97221.1"/>
    </source>
</evidence>
<dbReference type="RefSeq" id="WP_135069414.1">
    <property type="nucleotide sequence ID" value="NZ_SPSB01000001.1"/>
</dbReference>
<dbReference type="PANTHER" id="PTHR46401:SF2">
    <property type="entry name" value="GLYCOSYLTRANSFERASE WBBK-RELATED"/>
    <property type="match status" value="1"/>
</dbReference>
<dbReference type="InterPro" id="IPR001296">
    <property type="entry name" value="Glyco_trans_1"/>
</dbReference>
<sequence length="346" mass="39601">MVLYLGNKLQRYGKNPTTIDTLGHSLKEIYPKILTVSEKKGIIFRLWDMWKTIWINRKRIELVLIDTYSTKAFHFAWTSARICNFFNIPYIPIIHGGSFKKRIEKSPFLVKKYIYEAKTVVTPSGFLRNVIKESLNFEPIVIPNSIRVGILSKDNSVSFKTIPRIFWLRAYQKLYNPVLAVEIIHILHKKKGIKAELIMVGPDKDGTLKKVKEKIKEYSLCPFISTYEKMSREDWVKLAKNCSVFLNTTTIDNTPVSVIENMALGLPIVSTNVGGLPYLIRDGLDGLLFPSGDANLAADLILQIHSAPEKWAKFSKEALLNSKEKDWNSSVKNQWSNLFAKYVELA</sequence>
<evidence type="ECO:0000259" key="2">
    <source>
        <dbReference type="Pfam" id="PF00534"/>
    </source>
</evidence>
<dbReference type="Gene3D" id="3.40.50.2000">
    <property type="entry name" value="Glycogen Phosphorylase B"/>
    <property type="match status" value="2"/>
</dbReference>
<organism evidence="3 4">
    <name type="scientific">Algoriphagus kandeliae</name>
    <dbReference type="NCBI Taxonomy" id="2562278"/>
    <lineage>
        <taxon>Bacteria</taxon>
        <taxon>Pseudomonadati</taxon>
        <taxon>Bacteroidota</taxon>
        <taxon>Cytophagia</taxon>
        <taxon>Cytophagales</taxon>
        <taxon>Cyclobacteriaceae</taxon>
        <taxon>Algoriphagus</taxon>
    </lineage>
</organism>
<evidence type="ECO:0000313" key="4">
    <source>
        <dbReference type="Proteomes" id="UP000297647"/>
    </source>
</evidence>
<keyword evidence="1 3" id="KW-0808">Transferase</keyword>
<dbReference type="EMBL" id="SPSB01000001">
    <property type="protein sequence ID" value="TFV97221.1"/>
    <property type="molecule type" value="Genomic_DNA"/>
</dbReference>
<name>A0A4Y9QXN8_9BACT</name>
<dbReference type="GO" id="GO:0016757">
    <property type="term" value="F:glycosyltransferase activity"/>
    <property type="evidence" value="ECO:0007669"/>
    <property type="project" value="InterPro"/>
</dbReference>
<dbReference type="SUPFAM" id="SSF53756">
    <property type="entry name" value="UDP-Glycosyltransferase/glycogen phosphorylase"/>
    <property type="match status" value="1"/>
</dbReference>
<feature type="domain" description="Glycosyl transferase family 1" evidence="2">
    <location>
        <begin position="163"/>
        <end position="318"/>
    </location>
</feature>
<dbReference type="OrthoDB" id="1522162at2"/>
<dbReference type="AlphaFoldDB" id="A0A4Y9QXN8"/>
<protein>
    <submittedName>
        <fullName evidence="3">Glycosyltransferase family 1 protein</fullName>
    </submittedName>
</protein>
<accession>A0A4Y9QXN8</accession>
<dbReference type="Pfam" id="PF00534">
    <property type="entry name" value="Glycos_transf_1"/>
    <property type="match status" value="1"/>
</dbReference>
<reference evidence="3 4" key="1">
    <citation type="submission" date="2019-03" db="EMBL/GenBank/DDBJ databases">
        <title>Algoriphagus sp. nov, a new strain isolated from root system soil of mangrove plant Kandelia.</title>
        <authorList>
            <person name="Yin Q."/>
            <person name="Wang K."/>
            <person name="Song Z."/>
        </authorList>
    </citation>
    <scope>NUCLEOTIDE SEQUENCE [LARGE SCALE GENOMIC DNA]</scope>
    <source>
        <strain evidence="3 4">XY-J91</strain>
    </source>
</reference>
<gene>
    <name evidence="3" type="ORF">E4S40_00770</name>
</gene>
<keyword evidence="4" id="KW-1185">Reference proteome</keyword>
<dbReference type="PANTHER" id="PTHR46401">
    <property type="entry name" value="GLYCOSYLTRANSFERASE WBBK-RELATED"/>
    <property type="match status" value="1"/>
</dbReference>
<dbReference type="Proteomes" id="UP000297647">
    <property type="component" value="Unassembled WGS sequence"/>
</dbReference>